<accession>A0A4Z2H039</accession>
<proteinExistence type="predicted"/>
<evidence type="ECO:0000313" key="2">
    <source>
        <dbReference type="EMBL" id="TNN59119.1"/>
    </source>
</evidence>
<dbReference type="AlphaFoldDB" id="A0A4Z2H039"/>
<name>A0A4Z2H039_9TELE</name>
<reference evidence="2 3" key="1">
    <citation type="submission" date="2019-03" db="EMBL/GenBank/DDBJ databases">
        <title>First draft genome of Liparis tanakae, snailfish: a comprehensive survey of snailfish specific genes.</title>
        <authorList>
            <person name="Kim W."/>
            <person name="Song I."/>
            <person name="Jeong J.-H."/>
            <person name="Kim D."/>
            <person name="Kim S."/>
            <person name="Ryu S."/>
            <person name="Song J.Y."/>
            <person name="Lee S.K."/>
        </authorList>
    </citation>
    <scope>NUCLEOTIDE SEQUENCE [LARGE SCALE GENOMIC DNA]</scope>
    <source>
        <tissue evidence="2">Muscle</tissue>
    </source>
</reference>
<dbReference type="Proteomes" id="UP000314294">
    <property type="component" value="Unassembled WGS sequence"/>
</dbReference>
<evidence type="ECO:0000256" key="1">
    <source>
        <dbReference type="SAM" id="MobiDB-lite"/>
    </source>
</evidence>
<sequence length="161" mass="17001">MGVNSAFVWDYFQQRANDRALIHGGGTDRDSAAGLPGLLALEADAAEAPPGAPAAGPTPPASAPSRPALDALSRGRSFGLSAGSLGGFIWSKAASGFALDCNWRREDENKSSDEAARPLETREGGPVYATLMWVPSEDMRLGRVEAGDVGPWWEKEDEEEG</sequence>
<feature type="compositionally biased region" description="Pro residues" evidence="1">
    <location>
        <begin position="50"/>
        <end position="62"/>
    </location>
</feature>
<organism evidence="2 3">
    <name type="scientific">Liparis tanakae</name>
    <name type="common">Tanaka's snailfish</name>
    <dbReference type="NCBI Taxonomy" id="230148"/>
    <lineage>
        <taxon>Eukaryota</taxon>
        <taxon>Metazoa</taxon>
        <taxon>Chordata</taxon>
        <taxon>Craniata</taxon>
        <taxon>Vertebrata</taxon>
        <taxon>Euteleostomi</taxon>
        <taxon>Actinopterygii</taxon>
        <taxon>Neopterygii</taxon>
        <taxon>Teleostei</taxon>
        <taxon>Neoteleostei</taxon>
        <taxon>Acanthomorphata</taxon>
        <taxon>Eupercaria</taxon>
        <taxon>Perciformes</taxon>
        <taxon>Cottioidei</taxon>
        <taxon>Cottales</taxon>
        <taxon>Liparidae</taxon>
        <taxon>Liparis</taxon>
    </lineage>
</organism>
<feature type="region of interest" description="Disordered" evidence="1">
    <location>
        <begin position="44"/>
        <end position="70"/>
    </location>
</feature>
<feature type="compositionally biased region" description="Basic and acidic residues" evidence="1">
    <location>
        <begin position="104"/>
        <end position="123"/>
    </location>
</feature>
<feature type="region of interest" description="Disordered" evidence="1">
    <location>
        <begin position="104"/>
        <end position="124"/>
    </location>
</feature>
<evidence type="ECO:0000313" key="3">
    <source>
        <dbReference type="Proteomes" id="UP000314294"/>
    </source>
</evidence>
<keyword evidence="3" id="KW-1185">Reference proteome</keyword>
<comment type="caution">
    <text evidence="2">The sequence shown here is derived from an EMBL/GenBank/DDBJ whole genome shotgun (WGS) entry which is preliminary data.</text>
</comment>
<protein>
    <submittedName>
        <fullName evidence="2">Uncharacterized protein</fullName>
    </submittedName>
</protein>
<gene>
    <name evidence="2" type="ORF">EYF80_030653</name>
</gene>
<dbReference type="EMBL" id="SRLO01000363">
    <property type="protein sequence ID" value="TNN59119.1"/>
    <property type="molecule type" value="Genomic_DNA"/>
</dbReference>